<evidence type="ECO:0000313" key="3">
    <source>
        <dbReference type="Proteomes" id="UP000182063"/>
    </source>
</evidence>
<evidence type="ECO:0000313" key="2">
    <source>
        <dbReference type="EMBL" id="API61335.1"/>
    </source>
</evidence>
<protein>
    <recommendedName>
        <fullName evidence="4">Lipoprotein</fullName>
    </recommendedName>
</protein>
<keyword evidence="3" id="KW-1185">Reference proteome</keyword>
<keyword evidence="2" id="KW-0614">Plasmid</keyword>
<feature type="region of interest" description="Disordered" evidence="1">
    <location>
        <begin position="55"/>
        <end position="80"/>
    </location>
</feature>
<dbReference type="OrthoDB" id="7511353at2"/>
<sequence>MKGESGMDRFGRGALGVVPAIALLGAAGCASTNPPKLATCDGKHLRDVNIYGTVLPGGEQPGSPAAADEAPPPPPATGAWRDTEEKARLASLRPCGGQG</sequence>
<proteinExistence type="predicted"/>
<evidence type="ECO:0000256" key="1">
    <source>
        <dbReference type="SAM" id="MobiDB-lite"/>
    </source>
</evidence>
<evidence type="ECO:0008006" key="4">
    <source>
        <dbReference type="Google" id="ProtNLM"/>
    </source>
</evidence>
<dbReference type="KEGG" id="sphj:BSL82_18030"/>
<geneLocation type="plasmid" evidence="3">
    <name>phsl1</name>
</geneLocation>
<dbReference type="PROSITE" id="PS51257">
    <property type="entry name" value="PROKAR_LIPOPROTEIN"/>
    <property type="match status" value="1"/>
</dbReference>
<accession>A0A1L4A0E1</accession>
<gene>
    <name evidence="2" type="ORF">BSL82_18030</name>
</gene>
<dbReference type="EMBL" id="CP018222">
    <property type="protein sequence ID" value="API61335.1"/>
    <property type="molecule type" value="Genomic_DNA"/>
</dbReference>
<name>A0A1L4A0E1_9SPHN</name>
<dbReference type="AlphaFoldDB" id="A0A1L4A0E1"/>
<reference evidence="2 3" key="1">
    <citation type="submission" date="2016-11" db="EMBL/GenBank/DDBJ databases">
        <title>Complete Genome Sequence of alachlor-degrading Sphingomonas sp. strain JJ-A5.</title>
        <authorList>
            <person name="Lee H."/>
            <person name="Ka J.-O."/>
        </authorList>
    </citation>
    <scope>NUCLEOTIDE SEQUENCE [LARGE SCALE GENOMIC DNA]</scope>
    <source>
        <strain evidence="2 3">JJ-A5</strain>
        <plasmid evidence="3">phsl1</plasmid>
    </source>
</reference>
<dbReference type="Proteomes" id="UP000182063">
    <property type="component" value="Plasmid pHSL1"/>
</dbReference>
<organism evidence="2 3">
    <name type="scientific">Tardibacter chloracetimidivorans</name>
    <dbReference type="NCBI Taxonomy" id="1921510"/>
    <lineage>
        <taxon>Bacteria</taxon>
        <taxon>Pseudomonadati</taxon>
        <taxon>Pseudomonadota</taxon>
        <taxon>Alphaproteobacteria</taxon>
        <taxon>Sphingomonadales</taxon>
        <taxon>Sphingomonadaceae</taxon>
        <taxon>Tardibacter</taxon>
    </lineage>
</organism>